<evidence type="ECO:0000313" key="2">
    <source>
        <dbReference type="Proteomes" id="UP000296706"/>
    </source>
</evidence>
<organism evidence="1 2">
    <name type="scientific">Halapricum salinum</name>
    <dbReference type="NCBI Taxonomy" id="1457250"/>
    <lineage>
        <taxon>Archaea</taxon>
        <taxon>Methanobacteriati</taxon>
        <taxon>Methanobacteriota</taxon>
        <taxon>Stenosarchaea group</taxon>
        <taxon>Halobacteria</taxon>
        <taxon>Halobacteriales</taxon>
        <taxon>Haloarculaceae</taxon>
        <taxon>Halapricum</taxon>
    </lineage>
</organism>
<dbReference type="RefSeq" id="WP_049992441.1">
    <property type="nucleotide sequence ID" value="NZ_CP031310.1"/>
</dbReference>
<dbReference type="AlphaFoldDB" id="A0A4D6HDS4"/>
<dbReference type="OrthoDB" id="236291at2157"/>
<name>A0A4D6HDS4_9EURY</name>
<dbReference type="KEGG" id="hsn:DV733_13140"/>
<reference evidence="1 2" key="1">
    <citation type="journal article" date="2019" name="Nat. Commun.">
        <title>A new type of DNA phosphorothioation-based antiviral system in archaea.</title>
        <authorList>
            <person name="Xiong L."/>
            <person name="Liu S."/>
            <person name="Chen S."/>
            <person name="Xiao Y."/>
            <person name="Zhu B."/>
            <person name="Gao Y."/>
            <person name="Zhang Y."/>
            <person name="Chen B."/>
            <person name="Luo J."/>
            <person name="Deng Z."/>
            <person name="Chen X."/>
            <person name="Wang L."/>
            <person name="Chen S."/>
        </authorList>
    </citation>
    <scope>NUCLEOTIDE SEQUENCE [LARGE SCALE GENOMIC DNA]</scope>
    <source>
        <strain evidence="1 2">CBA1105</strain>
    </source>
</reference>
<dbReference type="EMBL" id="CP031310">
    <property type="protein sequence ID" value="QCC52113.1"/>
    <property type="molecule type" value="Genomic_DNA"/>
</dbReference>
<keyword evidence="2" id="KW-1185">Reference proteome</keyword>
<gene>
    <name evidence="1" type="ORF">DV733_13140</name>
</gene>
<sequence length="120" mass="12735">MSMAIAHFAMGSACTILVVAVLLPSVPYPRVLGLLGGGWAMIPDFHWISPVFAAELKLFHGSALANVFWFHNALDVADTTDSKAVAAGALALLAVATAVAEHRSYRALEPIRAYARGDDE</sequence>
<dbReference type="GeneID" id="39848823"/>
<protein>
    <submittedName>
        <fullName evidence="1">Uncharacterized protein</fullName>
    </submittedName>
</protein>
<proteinExistence type="predicted"/>
<dbReference type="Proteomes" id="UP000296706">
    <property type="component" value="Chromosome"/>
</dbReference>
<evidence type="ECO:0000313" key="1">
    <source>
        <dbReference type="EMBL" id="QCC52113.1"/>
    </source>
</evidence>
<accession>A0A4D6HDS4</accession>
<dbReference type="STRING" id="1457250.GCA_000755225_01486"/>